<comment type="cofactor">
    <cofactor evidence="15">
        <name>Mg(2+)</name>
        <dbReference type="ChEBI" id="CHEBI:18420"/>
    </cofactor>
</comment>
<keyword evidence="7 15" id="KW-0507">mRNA processing</keyword>
<dbReference type="Pfam" id="PF14622">
    <property type="entry name" value="Ribonucleas_3_3"/>
    <property type="match status" value="1"/>
</dbReference>
<dbReference type="InterPro" id="IPR011907">
    <property type="entry name" value="RNase_III"/>
</dbReference>
<feature type="binding site" evidence="15">
    <location>
        <position position="185"/>
    </location>
    <ligand>
        <name>Mg(2+)</name>
        <dbReference type="ChEBI" id="CHEBI:18420"/>
    </ligand>
</feature>
<feature type="domain" description="DRBM" evidence="16">
    <location>
        <begin position="222"/>
        <end position="291"/>
    </location>
</feature>
<gene>
    <name evidence="15" type="primary">rnc</name>
    <name evidence="18" type="ORF">SAMN04488127_0227</name>
</gene>
<dbReference type="SUPFAM" id="SSF69065">
    <property type="entry name" value="RNase III domain-like"/>
    <property type="match status" value="1"/>
</dbReference>
<dbReference type="PROSITE" id="PS50137">
    <property type="entry name" value="DS_RBD"/>
    <property type="match status" value="1"/>
</dbReference>
<keyword evidence="13 15" id="KW-0460">Magnesium</keyword>
<keyword evidence="5 15" id="KW-0963">Cytoplasm</keyword>
<sequence>MIGFEEAGGQSGDGRPPASFAILRYPAERGKLSIYLIHNGKADLMTMNKKERHHKKGSYPESVHKRFADFEETIGFTFSDPTLLYRAFTHSSYVNEHRRRIHDDNERLEFLGDAVLELSVSRFLFETYPSMSEGELTKLRAAIVCEPSLVQFADELGFGRYVLLGKGEEQTGGRTRPSLLADVFEAFVGALYLDNGFDKVVEFLERIVFPKVEVGAFSHVMDYKSQLQEMVQQSSSGQLQYQIVDEKGPAHDRIFVSAVTISGEELGRGEGKSKKEAEQLAARHAISELRKTEGQAE</sequence>
<dbReference type="GO" id="GO:0008033">
    <property type="term" value="P:tRNA processing"/>
    <property type="evidence" value="ECO:0007669"/>
    <property type="project" value="UniProtKB-KW"/>
</dbReference>
<evidence type="ECO:0000259" key="16">
    <source>
        <dbReference type="PROSITE" id="PS50137"/>
    </source>
</evidence>
<dbReference type="GO" id="GO:0006364">
    <property type="term" value="P:rRNA processing"/>
    <property type="evidence" value="ECO:0007669"/>
    <property type="project" value="UniProtKB-UniRule"/>
</dbReference>
<evidence type="ECO:0000256" key="9">
    <source>
        <dbReference type="ARBA" id="ARBA00022722"/>
    </source>
</evidence>
<dbReference type="Pfam" id="PF00035">
    <property type="entry name" value="dsrm"/>
    <property type="match status" value="1"/>
</dbReference>
<comment type="catalytic activity">
    <reaction evidence="1 15">
        <text>Endonucleolytic cleavage to 5'-phosphomonoester.</text>
        <dbReference type="EC" id="3.1.26.3"/>
    </reaction>
</comment>
<dbReference type="SUPFAM" id="SSF54768">
    <property type="entry name" value="dsRNA-binding domain-like"/>
    <property type="match status" value="1"/>
</dbReference>
<keyword evidence="6 15" id="KW-0698">rRNA processing</keyword>
<evidence type="ECO:0000256" key="1">
    <source>
        <dbReference type="ARBA" id="ARBA00000109"/>
    </source>
</evidence>
<keyword evidence="8 15" id="KW-0819">tRNA processing</keyword>
<dbReference type="STRING" id="426757.SAMN04488127_0227"/>
<feature type="active site" evidence="15">
    <location>
        <position position="185"/>
    </location>
</feature>
<dbReference type="NCBIfam" id="TIGR02191">
    <property type="entry name" value="RNaseIII"/>
    <property type="match status" value="1"/>
</dbReference>
<dbReference type="InterPro" id="IPR000999">
    <property type="entry name" value="RNase_III_dom"/>
</dbReference>
<comment type="subunit">
    <text evidence="4 15">Homodimer.</text>
</comment>
<evidence type="ECO:0000313" key="19">
    <source>
        <dbReference type="Proteomes" id="UP000199200"/>
    </source>
</evidence>
<evidence type="ECO:0000256" key="7">
    <source>
        <dbReference type="ARBA" id="ARBA00022664"/>
    </source>
</evidence>
<evidence type="ECO:0000256" key="13">
    <source>
        <dbReference type="ARBA" id="ARBA00022842"/>
    </source>
</evidence>
<feature type="binding site" evidence="15">
    <location>
        <position position="109"/>
    </location>
    <ligand>
        <name>Mg(2+)</name>
        <dbReference type="ChEBI" id="CHEBI:18420"/>
    </ligand>
</feature>
<comment type="subcellular location">
    <subcellularLocation>
        <location evidence="2 15">Cytoplasm</location>
    </subcellularLocation>
</comment>
<organism evidence="18 19">
    <name type="scientific">Bhargavaea ginsengi</name>
    <dbReference type="NCBI Taxonomy" id="426757"/>
    <lineage>
        <taxon>Bacteria</taxon>
        <taxon>Bacillati</taxon>
        <taxon>Bacillota</taxon>
        <taxon>Bacilli</taxon>
        <taxon>Bacillales</taxon>
        <taxon>Caryophanaceae</taxon>
        <taxon>Bhargavaea</taxon>
    </lineage>
</organism>
<dbReference type="AlphaFoldDB" id="A0A1H6SWF1"/>
<dbReference type="EC" id="3.1.26.3" evidence="15"/>
<evidence type="ECO:0000256" key="6">
    <source>
        <dbReference type="ARBA" id="ARBA00022552"/>
    </source>
</evidence>
<comment type="similarity">
    <text evidence="3">Belongs to the ribonuclease III family.</text>
</comment>
<dbReference type="GO" id="GO:0004525">
    <property type="term" value="F:ribonuclease III activity"/>
    <property type="evidence" value="ECO:0007669"/>
    <property type="project" value="UniProtKB-UniRule"/>
</dbReference>
<keyword evidence="11 15" id="KW-0255">Endonuclease</keyword>
<evidence type="ECO:0000256" key="12">
    <source>
        <dbReference type="ARBA" id="ARBA00022801"/>
    </source>
</evidence>
<evidence type="ECO:0000256" key="2">
    <source>
        <dbReference type="ARBA" id="ARBA00004496"/>
    </source>
</evidence>
<dbReference type="GO" id="GO:0046872">
    <property type="term" value="F:metal ion binding"/>
    <property type="evidence" value="ECO:0007669"/>
    <property type="project" value="UniProtKB-KW"/>
</dbReference>
<name>A0A1H6SWF1_9BACL</name>
<dbReference type="FunFam" id="3.30.160.20:FF:000003">
    <property type="entry name" value="Ribonuclease 3"/>
    <property type="match status" value="1"/>
</dbReference>
<dbReference type="PROSITE" id="PS50142">
    <property type="entry name" value="RNASE_3_2"/>
    <property type="match status" value="1"/>
</dbReference>
<dbReference type="SMART" id="SM00535">
    <property type="entry name" value="RIBOc"/>
    <property type="match status" value="1"/>
</dbReference>
<dbReference type="InterPro" id="IPR036389">
    <property type="entry name" value="RNase_III_sf"/>
</dbReference>
<dbReference type="GO" id="GO:0003725">
    <property type="term" value="F:double-stranded RNA binding"/>
    <property type="evidence" value="ECO:0007669"/>
    <property type="project" value="TreeGrafter"/>
</dbReference>
<keyword evidence="9 15" id="KW-0540">Nuclease</keyword>
<dbReference type="Proteomes" id="UP000199200">
    <property type="component" value="Unassembled WGS sequence"/>
</dbReference>
<keyword evidence="14 15" id="KW-0694">RNA-binding</keyword>
<evidence type="ECO:0000256" key="5">
    <source>
        <dbReference type="ARBA" id="ARBA00022490"/>
    </source>
</evidence>
<evidence type="ECO:0000256" key="15">
    <source>
        <dbReference type="HAMAP-Rule" id="MF_00104"/>
    </source>
</evidence>
<protein>
    <recommendedName>
        <fullName evidence="15">Ribonuclease 3</fullName>
        <ecNumber evidence="15">3.1.26.3</ecNumber>
    </recommendedName>
    <alternativeName>
        <fullName evidence="15">Ribonuclease III</fullName>
        <shortName evidence="15">RNase III</shortName>
    </alternativeName>
</protein>
<comment type="function">
    <text evidence="15">Digests double-stranded RNA. Involved in the processing of primary rRNA transcript to yield the immediate precursors to the large and small rRNAs (23S and 16S). Processes some mRNAs, and tRNAs when they are encoded in the rRNA operon. Processes pre-crRNA and tracrRNA of type II CRISPR loci if present in the organism.</text>
</comment>
<dbReference type="InterPro" id="IPR014720">
    <property type="entry name" value="dsRBD_dom"/>
</dbReference>
<keyword evidence="12 15" id="KW-0378">Hydrolase</keyword>
<evidence type="ECO:0000256" key="8">
    <source>
        <dbReference type="ARBA" id="ARBA00022694"/>
    </source>
</evidence>
<dbReference type="GO" id="GO:0019843">
    <property type="term" value="F:rRNA binding"/>
    <property type="evidence" value="ECO:0007669"/>
    <property type="project" value="UniProtKB-KW"/>
</dbReference>
<proteinExistence type="inferred from homology"/>
<dbReference type="PANTHER" id="PTHR11207:SF0">
    <property type="entry name" value="RIBONUCLEASE 3"/>
    <property type="match status" value="1"/>
</dbReference>
<dbReference type="GO" id="GO:0005737">
    <property type="term" value="C:cytoplasm"/>
    <property type="evidence" value="ECO:0007669"/>
    <property type="project" value="UniProtKB-SubCell"/>
</dbReference>
<feature type="domain" description="RNase III" evidence="17">
    <location>
        <begin position="67"/>
        <end position="196"/>
    </location>
</feature>
<evidence type="ECO:0000259" key="17">
    <source>
        <dbReference type="PROSITE" id="PS50142"/>
    </source>
</evidence>
<keyword evidence="19" id="KW-1185">Reference proteome</keyword>
<feature type="active site" evidence="15">
    <location>
        <position position="113"/>
    </location>
</feature>
<dbReference type="PROSITE" id="PS00517">
    <property type="entry name" value="RNASE_3_1"/>
    <property type="match status" value="1"/>
</dbReference>
<evidence type="ECO:0000256" key="4">
    <source>
        <dbReference type="ARBA" id="ARBA00011738"/>
    </source>
</evidence>
<keyword evidence="15" id="KW-0699">rRNA-binding</keyword>
<dbReference type="CDD" id="cd10845">
    <property type="entry name" value="DSRM_RNAse_III_family"/>
    <property type="match status" value="1"/>
</dbReference>
<evidence type="ECO:0000313" key="18">
    <source>
        <dbReference type="EMBL" id="SEI70124.1"/>
    </source>
</evidence>
<dbReference type="CDD" id="cd00593">
    <property type="entry name" value="RIBOc"/>
    <property type="match status" value="1"/>
</dbReference>
<dbReference type="PANTHER" id="PTHR11207">
    <property type="entry name" value="RIBONUCLEASE III"/>
    <property type="match status" value="1"/>
</dbReference>
<dbReference type="Gene3D" id="1.10.1520.10">
    <property type="entry name" value="Ribonuclease III domain"/>
    <property type="match status" value="1"/>
</dbReference>
<dbReference type="SMART" id="SM00358">
    <property type="entry name" value="DSRM"/>
    <property type="match status" value="1"/>
</dbReference>
<reference evidence="19" key="1">
    <citation type="submission" date="2016-10" db="EMBL/GenBank/DDBJ databases">
        <authorList>
            <person name="Varghese N."/>
            <person name="Submissions S."/>
        </authorList>
    </citation>
    <scope>NUCLEOTIDE SEQUENCE [LARGE SCALE GENOMIC DNA]</scope>
    <source>
        <strain evidence="19">CGMCC 1.6763</strain>
    </source>
</reference>
<evidence type="ECO:0000256" key="14">
    <source>
        <dbReference type="ARBA" id="ARBA00022884"/>
    </source>
</evidence>
<evidence type="ECO:0000256" key="10">
    <source>
        <dbReference type="ARBA" id="ARBA00022723"/>
    </source>
</evidence>
<dbReference type="FunFam" id="1.10.1520.10:FF:000001">
    <property type="entry name" value="Ribonuclease 3"/>
    <property type="match status" value="1"/>
</dbReference>
<evidence type="ECO:0000256" key="11">
    <source>
        <dbReference type="ARBA" id="ARBA00022759"/>
    </source>
</evidence>
<dbReference type="EMBL" id="FNZF01000001">
    <property type="protein sequence ID" value="SEI70124.1"/>
    <property type="molecule type" value="Genomic_DNA"/>
</dbReference>
<accession>A0A1H6SWF1</accession>
<dbReference type="GO" id="GO:0010468">
    <property type="term" value="P:regulation of gene expression"/>
    <property type="evidence" value="ECO:0007669"/>
    <property type="project" value="TreeGrafter"/>
</dbReference>
<feature type="binding site" evidence="15">
    <location>
        <position position="182"/>
    </location>
    <ligand>
        <name>Mg(2+)</name>
        <dbReference type="ChEBI" id="CHEBI:18420"/>
    </ligand>
</feature>
<dbReference type="GO" id="GO:0042802">
    <property type="term" value="F:identical protein binding"/>
    <property type="evidence" value="ECO:0007669"/>
    <property type="project" value="UniProtKB-ARBA"/>
</dbReference>
<keyword evidence="10 15" id="KW-0479">Metal-binding</keyword>
<dbReference type="GO" id="GO:0006397">
    <property type="term" value="P:mRNA processing"/>
    <property type="evidence" value="ECO:0007669"/>
    <property type="project" value="UniProtKB-UniRule"/>
</dbReference>
<dbReference type="Gene3D" id="3.30.160.20">
    <property type="match status" value="1"/>
</dbReference>
<dbReference type="HAMAP" id="MF_00104">
    <property type="entry name" value="RNase_III"/>
    <property type="match status" value="1"/>
</dbReference>
<evidence type="ECO:0000256" key="3">
    <source>
        <dbReference type="ARBA" id="ARBA00010183"/>
    </source>
</evidence>